<evidence type="ECO:0000259" key="19">
    <source>
        <dbReference type="Pfam" id="PF02096"/>
    </source>
</evidence>
<sequence>MAGCLPILPQIPVFLSLFHVLRRLAPDKQGLYSWSDELTDQAARAQLFGAPISSSFNMSGAKEAAILDIEGVTYTNIRIVAFVLIVIMCFTTYYTQKQIMRRSGPVEGQAAMVQKILLYVMPAGLFVSGFLFPIGVLLYWFTNNLWTLGQQFFILRKMPPPGSDAAKAKADADKPVIDPKTLAPKPGAKPVRPKSGRPVAPRPRPPLSTGPPTPPRRRTAGRRTAARRASSPAAPRRPGSHRPTGASASVADQPRASEIDALDHRVRPAARTDLGGNPVSAPQHPTDTVTADTAPSGTAPSGSAPSSTAAPGTVLTPAASGVGDPDLAVDDALSADAVVEPVADGAEEADEEDEDDEEDGDLLVREGDVAGDYLERLLDILDKDGDIDLDVEGDRASVAIVGGKLTDLIGPDGATLEALQELTRLAVAQSTGVRSRLMLDIGEFRARRRADLSALAGRPPAGSPPAVSRSGCHR</sequence>
<dbReference type="Pfam" id="PF02096">
    <property type="entry name" value="60KD_IMP"/>
    <property type="match status" value="1"/>
</dbReference>
<dbReference type="InterPro" id="IPR015946">
    <property type="entry name" value="KH_dom-like_a/b"/>
</dbReference>
<evidence type="ECO:0000256" key="2">
    <source>
        <dbReference type="ARBA" id="ARBA00010527"/>
    </source>
</evidence>
<keyword evidence="7" id="KW-0653">Protein transport</keyword>
<evidence type="ECO:0000256" key="6">
    <source>
        <dbReference type="ARBA" id="ARBA00022692"/>
    </source>
</evidence>
<keyword evidence="9 18" id="KW-0472">Membrane</keyword>
<feature type="compositionally biased region" description="Low complexity" evidence="17">
    <location>
        <begin position="227"/>
        <end position="243"/>
    </location>
</feature>
<comment type="subcellular location">
    <subcellularLocation>
        <location evidence="1">Cell membrane</location>
        <topology evidence="1">Multi-pass membrane protein</topology>
    </subcellularLocation>
    <subcellularLocation>
        <location evidence="16">Membrane</location>
        <topology evidence="16">Multi-pass membrane protein</topology>
    </subcellularLocation>
</comment>
<evidence type="ECO:0000256" key="5">
    <source>
        <dbReference type="ARBA" id="ARBA00022475"/>
    </source>
</evidence>
<dbReference type="PANTHER" id="PTHR12428:SF65">
    <property type="entry name" value="CYTOCHROME C OXIDASE ASSEMBLY PROTEIN COX18, MITOCHONDRIAL"/>
    <property type="match status" value="1"/>
</dbReference>
<dbReference type="InterPro" id="IPR047196">
    <property type="entry name" value="YidC_ALB_C"/>
</dbReference>
<feature type="compositionally biased region" description="Basic and acidic residues" evidence="17">
    <location>
        <begin position="255"/>
        <end position="266"/>
    </location>
</feature>
<dbReference type="PANTHER" id="PTHR12428">
    <property type="entry name" value="OXA1"/>
    <property type="match status" value="1"/>
</dbReference>
<proteinExistence type="inferred from homology"/>
<dbReference type="InterPro" id="IPR001708">
    <property type="entry name" value="YidC/ALB3/OXA1/COX18"/>
</dbReference>
<keyword evidence="4" id="KW-0813">Transport</keyword>
<dbReference type="InterPro" id="IPR028055">
    <property type="entry name" value="YidC/Oxa/ALB_C"/>
</dbReference>
<evidence type="ECO:0000256" key="13">
    <source>
        <dbReference type="ARBA" id="ARBA00031538"/>
    </source>
</evidence>
<keyword evidence="8 18" id="KW-1133">Transmembrane helix</keyword>
<evidence type="ECO:0000256" key="17">
    <source>
        <dbReference type="SAM" id="MobiDB-lite"/>
    </source>
</evidence>
<feature type="compositionally biased region" description="Acidic residues" evidence="17">
    <location>
        <begin position="345"/>
        <end position="361"/>
    </location>
</feature>
<dbReference type="Gene3D" id="3.30.300.20">
    <property type="match status" value="1"/>
</dbReference>
<evidence type="ECO:0000313" key="21">
    <source>
        <dbReference type="Proteomes" id="UP001324287"/>
    </source>
</evidence>
<evidence type="ECO:0000256" key="12">
    <source>
        <dbReference type="ARBA" id="ARBA00026028"/>
    </source>
</evidence>
<feature type="compositionally biased region" description="Pro residues" evidence="17">
    <location>
        <begin position="200"/>
        <end position="214"/>
    </location>
</feature>
<evidence type="ECO:0000256" key="3">
    <source>
        <dbReference type="ARBA" id="ARBA00015325"/>
    </source>
</evidence>
<evidence type="ECO:0000256" key="15">
    <source>
        <dbReference type="ARBA" id="ARBA00033342"/>
    </source>
</evidence>
<evidence type="ECO:0000256" key="10">
    <source>
        <dbReference type="ARBA" id="ARBA00023186"/>
    </source>
</evidence>
<evidence type="ECO:0000256" key="16">
    <source>
        <dbReference type="RuleBase" id="RU003945"/>
    </source>
</evidence>
<evidence type="ECO:0000256" key="7">
    <source>
        <dbReference type="ARBA" id="ARBA00022927"/>
    </source>
</evidence>
<feature type="compositionally biased region" description="Low complexity" evidence="17">
    <location>
        <begin position="293"/>
        <end position="313"/>
    </location>
</feature>
<feature type="region of interest" description="Disordered" evidence="17">
    <location>
        <begin position="163"/>
        <end position="361"/>
    </location>
</feature>
<keyword evidence="6 16" id="KW-0812">Transmembrane</keyword>
<feature type="domain" description="Membrane insertase YidC/Oxa/ALB C-terminal" evidence="19">
    <location>
        <begin position="1"/>
        <end position="155"/>
    </location>
</feature>
<keyword evidence="5" id="KW-1003">Cell membrane</keyword>
<evidence type="ECO:0000256" key="9">
    <source>
        <dbReference type="ARBA" id="ARBA00023136"/>
    </source>
</evidence>
<feature type="compositionally biased region" description="Basic and acidic residues" evidence="17">
    <location>
        <begin position="166"/>
        <end position="177"/>
    </location>
</feature>
<comment type="subunit">
    <text evidence="12">Interacts with the Sec translocase complex via SecD. Specifically interacts with transmembrane segments of nascent integral membrane proteins during membrane integration.</text>
</comment>
<dbReference type="EMBL" id="CP141261">
    <property type="protein sequence ID" value="WRL67232.1"/>
    <property type="molecule type" value="Genomic_DNA"/>
</dbReference>
<organism evidence="20 21">
    <name type="scientific">Blastococcus brunescens</name>
    <dbReference type="NCBI Taxonomy" id="1564165"/>
    <lineage>
        <taxon>Bacteria</taxon>
        <taxon>Bacillati</taxon>
        <taxon>Actinomycetota</taxon>
        <taxon>Actinomycetes</taxon>
        <taxon>Geodermatophilales</taxon>
        <taxon>Geodermatophilaceae</taxon>
        <taxon>Blastococcus</taxon>
    </lineage>
</organism>
<feature type="transmembrane region" description="Helical" evidence="18">
    <location>
        <begin position="77"/>
        <end position="95"/>
    </location>
</feature>
<dbReference type="InterPro" id="IPR038008">
    <property type="entry name" value="Jag_KH"/>
</dbReference>
<feature type="compositionally biased region" description="Basic residues" evidence="17">
    <location>
        <begin position="215"/>
        <end position="226"/>
    </location>
</feature>
<gene>
    <name evidence="20" type="primary">yidC</name>
    <name evidence="20" type="ORF">U6N30_29920</name>
</gene>
<dbReference type="NCBIfam" id="TIGR03592">
    <property type="entry name" value="yidC_oxa1_cterm"/>
    <property type="match status" value="1"/>
</dbReference>
<name>A0ABZ1B9W6_9ACTN</name>
<evidence type="ECO:0000256" key="14">
    <source>
        <dbReference type="ARBA" id="ARBA00033245"/>
    </source>
</evidence>
<dbReference type="Proteomes" id="UP001324287">
    <property type="component" value="Chromosome"/>
</dbReference>
<evidence type="ECO:0000256" key="11">
    <source>
        <dbReference type="ARBA" id="ARBA00025034"/>
    </source>
</evidence>
<feature type="region of interest" description="Disordered" evidence="17">
    <location>
        <begin position="455"/>
        <end position="474"/>
    </location>
</feature>
<dbReference type="CDD" id="cd20070">
    <property type="entry name" value="5TM_YidC_Alb3"/>
    <property type="match status" value="1"/>
</dbReference>
<keyword evidence="10" id="KW-0143">Chaperone</keyword>
<keyword evidence="21" id="KW-1185">Reference proteome</keyword>
<evidence type="ECO:0000256" key="1">
    <source>
        <dbReference type="ARBA" id="ARBA00004651"/>
    </source>
</evidence>
<evidence type="ECO:0000313" key="20">
    <source>
        <dbReference type="EMBL" id="WRL67232.1"/>
    </source>
</evidence>
<dbReference type="CDD" id="cd02414">
    <property type="entry name" value="KH-II_Jag"/>
    <property type="match status" value="1"/>
</dbReference>
<protein>
    <recommendedName>
        <fullName evidence="3">Membrane protein insertase YidC</fullName>
    </recommendedName>
    <alternativeName>
        <fullName evidence="15">Foldase YidC</fullName>
    </alternativeName>
    <alternativeName>
        <fullName evidence="14">Membrane integrase YidC</fullName>
    </alternativeName>
    <alternativeName>
        <fullName evidence="13">Membrane protein YidC</fullName>
    </alternativeName>
</protein>
<reference evidence="20 21" key="1">
    <citation type="submission" date="2023-12" db="EMBL/GenBank/DDBJ databases">
        <title>Blastococcus brunescens sp. nov., an actonobacterium isolated from sandstone collected in sahara desert.</title>
        <authorList>
            <person name="Gtari M."/>
            <person name="Ghodhbane F."/>
        </authorList>
    </citation>
    <scope>NUCLEOTIDE SEQUENCE [LARGE SCALE GENOMIC DNA]</scope>
    <source>
        <strain evidence="20 21">BMG 8361</strain>
    </source>
</reference>
<feature type="transmembrane region" description="Helical" evidence="18">
    <location>
        <begin position="116"/>
        <end position="141"/>
    </location>
</feature>
<comment type="similarity">
    <text evidence="2">Belongs to the OXA1/ALB3/YidC family. Type 1 subfamily.</text>
</comment>
<accession>A0ABZ1B9W6</accession>
<evidence type="ECO:0000256" key="4">
    <source>
        <dbReference type="ARBA" id="ARBA00022448"/>
    </source>
</evidence>
<feature type="compositionally biased region" description="Low complexity" evidence="17">
    <location>
        <begin position="330"/>
        <end position="344"/>
    </location>
</feature>
<comment type="function">
    <text evidence="11">Required for the insertion and/or proper folding and/or complex formation of integral membrane proteins into the membrane. Involved in integration of membrane proteins that insert both dependently and independently of the Sec translocase complex, as well as at least some lipoproteins. Aids folding of multispanning membrane proteins.</text>
</comment>
<evidence type="ECO:0000256" key="18">
    <source>
        <dbReference type="SAM" id="Phobius"/>
    </source>
</evidence>
<evidence type="ECO:0000256" key="8">
    <source>
        <dbReference type="ARBA" id="ARBA00022989"/>
    </source>
</evidence>